<gene>
    <name evidence="1" type="ORF">GWI33_000812</name>
</gene>
<feature type="non-terminal residue" evidence="1">
    <location>
        <position position="1"/>
    </location>
</feature>
<protein>
    <submittedName>
        <fullName evidence="1">Uncharacterized protein</fullName>
    </submittedName>
</protein>
<sequence length="107" mass="11779">IVSISIIIKTSTKTNDQNIIGQPGHKFLRYRYRARRLTAAEINHAIDGRRRWAAARFSGPGLRIGRIRDRVPALDPFGLGSSAAARVSDSGRLTNGFIVFDTLTSSL</sequence>
<dbReference type="EMBL" id="JAACXV010018691">
    <property type="protein sequence ID" value="KAF7263964.1"/>
    <property type="molecule type" value="Genomic_DNA"/>
</dbReference>
<proteinExistence type="predicted"/>
<organism evidence="1 2">
    <name type="scientific">Rhynchophorus ferrugineus</name>
    <name type="common">Red palm weevil</name>
    <name type="synonym">Curculio ferrugineus</name>
    <dbReference type="NCBI Taxonomy" id="354439"/>
    <lineage>
        <taxon>Eukaryota</taxon>
        <taxon>Metazoa</taxon>
        <taxon>Ecdysozoa</taxon>
        <taxon>Arthropoda</taxon>
        <taxon>Hexapoda</taxon>
        <taxon>Insecta</taxon>
        <taxon>Pterygota</taxon>
        <taxon>Neoptera</taxon>
        <taxon>Endopterygota</taxon>
        <taxon>Coleoptera</taxon>
        <taxon>Polyphaga</taxon>
        <taxon>Cucujiformia</taxon>
        <taxon>Curculionidae</taxon>
        <taxon>Dryophthorinae</taxon>
        <taxon>Rhynchophorus</taxon>
    </lineage>
</organism>
<comment type="caution">
    <text evidence="1">The sequence shown here is derived from an EMBL/GenBank/DDBJ whole genome shotgun (WGS) entry which is preliminary data.</text>
</comment>
<dbReference type="Proteomes" id="UP000625711">
    <property type="component" value="Unassembled WGS sequence"/>
</dbReference>
<reference evidence="1" key="1">
    <citation type="submission" date="2020-08" db="EMBL/GenBank/DDBJ databases">
        <title>Genome sequencing and assembly of the red palm weevil Rhynchophorus ferrugineus.</title>
        <authorList>
            <person name="Dias G.B."/>
            <person name="Bergman C.M."/>
            <person name="Manee M."/>
        </authorList>
    </citation>
    <scope>NUCLEOTIDE SEQUENCE</scope>
    <source>
        <strain evidence="1">AA-2017</strain>
        <tissue evidence="1">Whole larva</tissue>
    </source>
</reference>
<keyword evidence="2" id="KW-1185">Reference proteome</keyword>
<evidence type="ECO:0000313" key="1">
    <source>
        <dbReference type="EMBL" id="KAF7263964.1"/>
    </source>
</evidence>
<name>A0A834HLL7_RHYFE</name>
<dbReference type="AlphaFoldDB" id="A0A834HLL7"/>
<evidence type="ECO:0000313" key="2">
    <source>
        <dbReference type="Proteomes" id="UP000625711"/>
    </source>
</evidence>
<accession>A0A834HLL7</accession>